<evidence type="ECO:0000313" key="6">
    <source>
        <dbReference type="EMBL" id="KAF0691913.1"/>
    </source>
</evidence>
<accession>A0A485L6S1</accession>
<feature type="compositionally biased region" description="Basic and acidic residues" evidence="4">
    <location>
        <begin position="166"/>
        <end position="182"/>
    </location>
</feature>
<organism evidence="7 8">
    <name type="scientific">Aphanomyces stellatus</name>
    <dbReference type="NCBI Taxonomy" id="120398"/>
    <lineage>
        <taxon>Eukaryota</taxon>
        <taxon>Sar</taxon>
        <taxon>Stramenopiles</taxon>
        <taxon>Oomycota</taxon>
        <taxon>Saprolegniomycetes</taxon>
        <taxon>Saprolegniales</taxon>
        <taxon>Verrucalvaceae</taxon>
        <taxon>Aphanomyces</taxon>
    </lineage>
</organism>
<reference evidence="7 8" key="1">
    <citation type="submission" date="2019-03" db="EMBL/GenBank/DDBJ databases">
        <authorList>
            <person name="Gaulin E."/>
            <person name="Dumas B."/>
        </authorList>
    </citation>
    <scope>NUCLEOTIDE SEQUENCE [LARGE SCALE GENOMIC DNA]</scope>
    <source>
        <strain evidence="7">CBS 568.67</strain>
    </source>
</reference>
<dbReference type="InterPro" id="IPR035979">
    <property type="entry name" value="RBD_domain_sf"/>
</dbReference>
<dbReference type="InterPro" id="IPR000504">
    <property type="entry name" value="RRM_dom"/>
</dbReference>
<dbReference type="OrthoDB" id="6159137at2759"/>
<keyword evidence="2" id="KW-0539">Nucleus</keyword>
<dbReference type="GO" id="GO:0017069">
    <property type="term" value="F:snRNA binding"/>
    <property type="evidence" value="ECO:0007669"/>
    <property type="project" value="TreeGrafter"/>
</dbReference>
<keyword evidence="3" id="KW-0694">RNA-binding</keyword>
<dbReference type="AlphaFoldDB" id="A0A485L6S1"/>
<dbReference type="SUPFAM" id="SSF54928">
    <property type="entry name" value="RNA-binding domain, RBD"/>
    <property type="match status" value="1"/>
</dbReference>
<dbReference type="PANTHER" id="PTHR13952">
    <property type="entry name" value="U1 SMALL NUCLEAR RIBONUCLEOPROTEIN 70 KD"/>
    <property type="match status" value="1"/>
</dbReference>
<name>A0A485L6S1_9STRA</name>
<dbReference type="PANTHER" id="PTHR13952:SF6">
    <property type="entry name" value="U11_U12 SMALL NUCLEAR RIBONUCLEOPROTEIN 35 KDA PROTEIN"/>
    <property type="match status" value="1"/>
</dbReference>
<reference evidence="6" key="2">
    <citation type="submission" date="2019-06" db="EMBL/GenBank/DDBJ databases">
        <title>Genomics analysis of Aphanomyces spp. identifies a new class of oomycete effector associated with host adaptation.</title>
        <authorList>
            <person name="Gaulin E."/>
        </authorList>
    </citation>
    <scope>NUCLEOTIDE SEQUENCE</scope>
    <source>
        <strain evidence="6">CBS 578.67</strain>
    </source>
</reference>
<protein>
    <submittedName>
        <fullName evidence="7">Aste57867_16952 protein</fullName>
    </submittedName>
</protein>
<dbReference type="SMART" id="SM00360">
    <property type="entry name" value="RRM"/>
    <property type="match status" value="1"/>
</dbReference>
<dbReference type="GO" id="GO:0003729">
    <property type="term" value="F:mRNA binding"/>
    <property type="evidence" value="ECO:0007669"/>
    <property type="project" value="TreeGrafter"/>
</dbReference>
<evidence type="ECO:0000256" key="1">
    <source>
        <dbReference type="ARBA" id="ARBA00004123"/>
    </source>
</evidence>
<proteinExistence type="predicted"/>
<evidence type="ECO:0000256" key="2">
    <source>
        <dbReference type="ARBA" id="ARBA00023242"/>
    </source>
</evidence>
<keyword evidence="8" id="KW-1185">Reference proteome</keyword>
<evidence type="ECO:0000313" key="7">
    <source>
        <dbReference type="EMBL" id="VFT93714.1"/>
    </source>
</evidence>
<gene>
    <name evidence="7" type="primary">Aste57867_16952</name>
    <name evidence="6" type="ORF">As57867_016894</name>
    <name evidence="7" type="ORF">ASTE57867_16952</name>
</gene>
<dbReference type="GO" id="GO:0000398">
    <property type="term" value="P:mRNA splicing, via spliceosome"/>
    <property type="evidence" value="ECO:0007669"/>
    <property type="project" value="TreeGrafter"/>
</dbReference>
<sequence length="190" mass="21725">MGSPLRRHDDRRRDHPDANKGWWYAHEYAPNLIGSIDGCESSVPHDKALVRAATAKFDPAKDPHIQGNPHATLFVGRLHFETTEETLHAVFGKFGAIHRLRLVRHAVTQASRGYAFVEYVHERDFESAYRAAHRMIIDGRTILVEFERARVMPGWKPRRLGGGLGGRKESGQLRFGGRDRPFRQPFRLSH</sequence>
<dbReference type="Gene3D" id="3.30.70.330">
    <property type="match status" value="1"/>
</dbReference>
<evidence type="ECO:0000256" key="3">
    <source>
        <dbReference type="PROSITE-ProRule" id="PRU00176"/>
    </source>
</evidence>
<comment type="subcellular location">
    <subcellularLocation>
        <location evidence="1">Nucleus</location>
    </subcellularLocation>
</comment>
<dbReference type="GO" id="GO:0071011">
    <property type="term" value="C:precatalytic spliceosome"/>
    <property type="evidence" value="ECO:0007669"/>
    <property type="project" value="TreeGrafter"/>
</dbReference>
<dbReference type="InterPro" id="IPR051183">
    <property type="entry name" value="U1_U11-U12_snRNP_70-35kDa"/>
</dbReference>
<dbReference type="EMBL" id="CAADRA010006025">
    <property type="protein sequence ID" value="VFT93714.1"/>
    <property type="molecule type" value="Genomic_DNA"/>
</dbReference>
<dbReference type="EMBL" id="VJMH01006004">
    <property type="protein sequence ID" value="KAF0691913.1"/>
    <property type="molecule type" value="Genomic_DNA"/>
</dbReference>
<dbReference type="PROSITE" id="PS50102">
    <property type="entry name" value="RRM"/>
    <property type="match status" value="1"/>
</dbReference>
<dbReference type="FunFam" id="3.30.70.330:FF:000132">
    <property type="entry name" value="Small nuclear ribonucleoprotein U11/U12 subunit 35"/>
    <property type="match status" value="1"/>
</dbReference>
<dbReference type="Pfam" id="PF00076">
    <property type="entry name" value="RRM_1"/>
    <property type="match status" value="1"/>
</dbReference>
<dbReference type="Proteomes" id="UP000332933">
    <property type="component" value="Unassembled WGS sequence"/>
</dbReference>
<evidence type="ECO:0000313" key="8">
    <source>
        <dbReference type="Proteomes" id="UP000332933"/>
    </source>
</evidence>
<feature type="domain" description="RRM" evidence="5">
    <location>
        <begin position="71"/>
        <end position="149"/>
    </location>
</feature>
<dbReference type="InterPro" id="IPR012677">
    <property type="entry name" value="Nucleotide-bd_a/b_plait_sf"/>
</dbReference>
<evidence type="ECO:0000256" key="4">
    <source>
        <dbReference type="SAM" id="MobiDB-lite"/>
    </source>
</evidence>
<evidence type="ECO:0000259" key="5">
    <source>
        <dbReference type="PROSITE" id="PS50102"/>
    </source>
</evidence>
<feature type="region of interest" description="Disordered" evidence="4">
    <location>
        <begin position="160"/>
        <end position="190"/>
    </location>
</feature>